<accession>A0ABQ9C8X0</accession>
<gene>
    <name evidence="4" type="ORF">OIU77_024069</name>
</gene>
<dbReference type="Gene3D" id="3.40.50.10140">
    <property type="entry name" value="Toll/interleukin-1 receptor homology (TIR) domain"/>
    <property type="match status" value="1"/>
</dbReference>
<sequence length="284" mass="32497">MDFSSYTYQVFLSFRGEDTRKNFTDHLYSTLTRAEIVTFRDDNNIQRGENIELEIRRAIEESQMSVVVLSKDYASSTWCLDELAMIMDRKRTAGHIVLPVFYDVDPSQVGEQTGKYAEAFAKHQDRFQDDLERVEKWKATLKEVAYLGGMVLQDRHESLFIGDIVEEVGKKLDSTALLASCIDRHRYRLLMKKTKVIVNILFFIGLLILCGLYVYIKIFNKALILKAHLLATLIEFVKDVDSEVVGLMQDSDIQRQIAGMLEQNDIAGTKSPATVLVIVLIKKI</sequence>
<name>A0ABQ9C8X0_9ROSI</name>
<dbReference type="InterPro" id="IPR000157">
    <property type="entry name" value="TIR_dom"/>
</dbReference>
<reference evidence="4" key="1">
    <citation type="submission" date="2022-10" db="EMBL/GenBank/DDBJ databases">
        <authorList>
            <person name="Hyden B.L."/>
            <person name="Feng K."/>
            <person name="Yates T."/>
            <person name="Jawdy S."/>
            <person name="Smart L.B."/>
            <person name="Muchero W."/>
        </authorList>
    </citation>
    <scope>NUCLEOTIDE SEQUENCE</scope>
    <source>
        <tissue evidence="4">Shoot tip</tissue>
    </source>
</reference>
<feature type="domain" description="TIR" evidence="3">
    <location>
        <begin position="6"/>
        <end position="172"/>
    </location>
</feature>
<dbReference type="InterPro" id="IPR035897">
    <property type="entry name" value="Toll_tir_struct_dom_sf"/>
</dbReference>
<evidence type="ECO:0000256" key="1">
    <source>
        <dbReference type="ARBA" id="ARBA00023027"/>
    </source>
</evidence>
<dbReference type="SMART" id="SM00255">
    <property type="entry name" value="TIR"/>
    <property type="match status" value="1"/>
</dbReference>
<feature type="transmembrane region" description="Helical" evidence="2">
    <location>
        <begin position="196"/>
        <end position="216"/>
    </location>
</feature>
<dbReference type="Proteomes" id="UP001141253">
    <property type="component" value="Chromosome 1"/>
</dbReference>
<proteinExistence type="predicted"/>
<keyword evidence="2" id="KW-1133">Transmembrane helix</keyword>
<keyword evidence="5" id="KW-1185">Reference proteome</keyword>
<organism evidence="4 5">
    <name type="scientific">Salix suchowensis</name>
    <dbReference type="NCBI Taxonomy" id="1278906"/>
    <lineage>
        <taxon>Eukaryota</taxon>
        <taxon>Viridiplantae</taxon>
        <taxon>Streptophyta</taxon>
        <taxon>Embryophyta</taxon>
        <taxon>Tracheophyta</taxon>
        <taxon>Spermatophyta</taxon>
        <taxon>Magnoliopsida</taxon>
        <taxon>eudicotyledons</taxon>
        <taxon>Gunneridae</taxon>
        <taxon>Pentapetalae</taxon>
        <taxon>rosids</taxon>
        <taxon>fabids</taxon>
        <taxon>Malpighiales</taxon>
        <taxon>Salicaceae</taxon>
        <taxon>Saliceae</taxon>
        <taxon>Salix</taxon>
    </lineage>
</organism>
<dbReference type="PROSITE" id="PS50104">
    <property type="entry name" value="TIR"/>
    <property type="match status" value="1"/>
</dbReference>
<keyword evidence="2" id="KW-0812">Transmembrane</keyword>
<evidence type="ECO:0000313" key="4">
    <source>
        <dbReference type="EMBL" id="KAJ6394980.1"/>
    </source>
</evidence>
<dbReference type="PANTHER" id="PTHR32009:SF154">
    <property type="entry name" value="TIR DOMAIN-CONTAINING PROTEIN"/>
    <property type="match status" value="1"/>
</dbReference>
<keyword evidence="2" id="KW-0472">Membrane</keyword>
<reference evidence="4" key="2">
    <citation type="journal article" date="2023" name="Int. J. Mol. Sci.">
        <title>De Novo Assembly and Annotation of 11 Diverse Shrub Willow (Salix) Genomes Reveals Novel Gene Organization in Sex-Linked Regions.</title>
        <authorList>
            <person name="Hyden B."/>
            <person name="Feng K."/>
            <person name="Yates T.B."/>
            <person name="Jawdy S."/>
            <person name="Cereghino C."/>
            <person name="Smart L.B."/>
            <person name="Muchero W."/>
        </authorList>
    </citation>
    <scope>NUCLEOTIDE SEQUENCE</scope>
    <source>
        <tissue evidence="4">Shoot tip</tissue>
    </source>
</reference>
<dbReference type="PANTHER" id="PTHR32009">
    <property type="entry name" value="TMV RESISTANCE PROTEIN N-LIKE"/>
    <property type="match status" value="1"/>
</dbReference>
<evidence type="ECO:0000259" key="3">
    <source>
        <dbReference type="PROSITE" id="PS50104"/>
    </source>
</evidence>
<dbReference type="Pfam" id="PF01582">
    <property type="entry name" value="TIR"/>
    <property type="match status" value="1"/>
</dbReference>
<evidence type="ECO:0000256" key="2">
    <source>
        <dbReference type="SAM" id="Phobius"/>
    </source>
</evidence>
<protein>
    <recommendedName>
        <fullName evidence="3">TIR domain-containing protein</fullName>
    </recommendedName>
</protein>
<dbReference type="SUPFAM" id="SSF52200">
    <property type="entry name" value="Toll/Interleukin receptor TIR domain"/>
    <property type="match status" value="1"/>
</dbReference>
<keyword evidence="1" id="KW-0520">NAD</keyword>
<evidence type="ECO:0000313" key="5">
    <source>
        <dbReference type="Proteomes" id="UP001141253"/>
    </source>
</evidence>
<dbReference type="EMBL" id="JAPFFI010000005">
    <property type="protein sequence ID" value="KAJ6394980.1"/>
    <property type="molecule type" value="Genomic_DNA"/>
</dbReference>
<comment type="caution">
    <text evidence="4">The sequence shown here is derived from an EMBL/GenBank/DDBJ whole genome shotgun (WGS) entry which is preliminary data.</text>
</comment>